<dbReference type="Proteomes" id="UP000019102">
    <property type="component" value="Unassembled WGS sequence"/>
</dbReference>
<dbReference type="AlphaFoldDB" id="W4VDG7"/>
<dbReference type="InterPro" id="IPR014962">
    <property type="entry name" value="YolD"/>
</dbReference>
<evidence type="ECO:0000313" key="1">
    <source>
        <dbReference type="EMBL" id="GAE91425.1"/>
    </source>
</evidence>
<proteinExistence type="predicted"/>
<dbReference type="EMBL" id="BAVS01000001">
    <property type="protein sequence ID" value="GAE91425.1"/>
    <property type="molecule type" value="Genomic_DNA"/>
</dbReference>
<gene>
    <name evidence="1" type="ORF">JCM21714_374</name>
</gene>
<keyword evidence="2" id="KW-1185">Reference proteome</keyword>
<comment type="caution">
    <text evidence="1">The sequence shown here is derived from an EMBL/GenBank/DDBJ whole genome shotgun (WGS) entry which is preliminary data.</text>
</comment>
<dbReference type="STRING" id="1298598.JCM21714_374"/>
<dbReference type="PANTHER" id="PTHR40051:SF1">
    <property type="entry name" value="YOLD-LIKE FAMILY PROTEIN"/>
    <property type="match status" value="1"/>
</dbReference>
<dbReference type="eggNOG" id="ENOG50302QQ">
    <property type="taxonomic scope" value="Bacteria"/>
</dbReference>
<accession>W4VDG7</accession>
<name>W4VDG7_9BACI</name>
<sequence length="112" mass="13452">MVHDRGKIKWTSLMLPEHVTMLQNFFMETTPIEKPNMSEDYLLEMDYILQKALQTKQHITLELYQEGYIFQYIGIIDKFKVDQRQLVLQLDKQQEKKIIRLKDIIAAYLSED</sequence>
<organism evidence="1 2">
    <name type="scientific">Gracilibacillus boraciitolerans JCM 21714</name>
    <dbReference type="NCBI Taxonomy" id="1298598"/>
    <lineage>
        <taxon>Bacteria</taxon>
        <taxon>Bacillati</taxon>
        <taxon>Bacillota</taxon>
        <taxon>Bacilli</taxon>
        <taxon>Bacillales</taxon>
        <taxon>Bacillaceae</taxon>
        <taxon>Gracilibacillus</taxon>
    </lineage>
</organism>
<protein>
    <submittedName>
        <fullName evidence="1">YOLD protein</fullName>
    </submittedName>
</protein>
<reference evidence="1 2" key="1">
    <citation type="journal article" date="2014" name="Genome Announc.">
        <title>Draft Genome Sequence of the Boron-Tolerant and Moderately Halotolerant Bacterium Gracilibacillus boraciitolerans JCM 21714T.</title>
        <authorList>
            <person name="Ahmed I."/>
            <person name="Oshima K."/>
            <person name="Suda W."/>
            <person name="Kitamura K."/>
            <person name="Iida T."/>
            <person name="Ohmori Y."/>
            <person name="Fujiwara T."/>
            <person name="Hattori M."/>
            <person name="Ohkuma M."/>
        </authorList>
    </citation>
    <scope>NUCLEOTIDE SEQUENCE [LARGE SCALE GENOMIC DNA]</scope>
    <source>
        <strain evidence="1 2">JCM 21714</strain>
    </source>
</reference>
<dbReference type="OrthoDB" id="1644322at2"/>
<dbReference type="PANTHER" id="PTHR40051">
    <property type="entry name" value="IG HYPOTHETICAL 15966"/>
    <property type="match status" value="1"/>
</dbReference>
<dbReference type="RefSeq" id="WP_035721166.1">
    <property type="nucleotide sequence ID" value="NZ_BAVS01000001.1"/>
</dbReference>
<evidence type="ECO:0000313" key="2">
    <source>
        <dbReference type="Proteomes" id="UP000019102"/>
    </source>
</evidence>
<dbReference type="Pfam" id="PF08863">
    <property type="entry name" value="YolD"/>
    <property type="match status" value="1"/>
</dbReference>